<feature type="non-terminal residue" evidence="2">
    <location>
        <position position="56"/>
    </location>
</feature>
<proteinExistence type="predicted"/>
<reference evidence="2 3" key="1">
    <citation type="submission" date="2011-02" db="EMBL/GenBank/DDBJ databases">
        <title>The Genome Sequence of Sphaeroforma arctica JP610.</title>
        <authorList>
            <consortium name="The Broad Institute Genome Sequencing Platform"/>
            <person name="Russ C."/>
            <person name="Cuomo C."/>
            <person name="Young S.K."/>
            <person name="Zeng Q."/>
            <person name="Gargeya S."/>
            <person name="Alvarado L."/>
            <person name="Berlin A."/>
            <person name="Chapman S.B."/>
            <person name="Chen Z."/>
            <person name="Freedman E."/>
            <person name="Gellesch M."/>
            <person name="Goldberg J."/>
            <person name="Griggs A."/>
            <person name="Gujja S."/>
            <person name="Heilman E."/>
            <person name="Heiman D."/>
            <person name="Howarth C."/>
            <person name="Mehta T."/>
            <person name="Neiman D."/>
            <person name="Pearson M."/>
            <person name="Roberts A."/>
            <person name="Saif S."/>
            <person name="Shea T."/>
            <person name="Shenoy N."/>
            <person name="Sisk P."/>
            <person name="Stolte C."/>
            <person name="Sykes S."/>
            <person name="White J."/>
            <person name="Yandava C."/>
            <person name="Burger G."/>
            <person name="Gray M.W."/>
            <person name="Holland P.W.H."/>
            <person name="King N."/>
            <person name="Lang F.B.F."/>
            <person name="Roger A.J."/>
            <person name="Ruiz-Trillo I."/>
            <person name="Haas B."/>
            <person name="Nusbaum C."/>
            <person name="Birren B."/>
        </authorList>
    </citation>
    <scope>NUCLEOTIDE SEQUENCE [LARGE SCALE GENOMIC DNA]</scope>
    <source>
        <strain evidence="2 3">JP610</strain>
    </source>
</reference>
<protein>
    <submittedName>
        <fullName evidence="2">Uncharacterized protein</fullName>
    </submittedName>
</protein>
<feature type="compositionally biased region" description="Low complexity" evidence="1">
    <location>
        <begin position="1"/>
        <end position="13"/>
    </location>
</feature>
<feature type="region of interest" description="Disordered" evidence="1">
    <location>
        <begin position="1"/>
        <end position="56"/>
    </location>
</feature>
<gene>
    <name evidence="2" type="ORF">SARC_17880</name>
</gene>
<feature type="compositionally biased region" description="Polar residues" evidence="1">
    <location>
        <begin position="35"/>
        <end position="44"/>
    </location>
</feature>
<dbReference type="RefSeq" id="XP_014143507.1">
    <property type="nucleotide sequence ID" value="XM_014288032.1"/>
</dbReference>
<accession>A0A0L0EYR7</accession>
<dbReference type="GeneID" id="25918384"/>
<dbReference type="EMBL" id="KQ254138">
    <property type="protein sequence ID" value="KNC69605.1"/>
    <property type="molecule type" value="Genomic_DNA"/>
</dbReference>
<evidence type="ECO:0000256" key="1">
    <source>
        <dbReference type="SAM" id="MobiDB-lite"/>
    </source>
</evidence>
<dbReference type="AlphaFoldDB" id="A0A0L0EYR7"/>
<organism evidence="2 3">
    <name type="scientific">Sphaeroforma arctica JP610</name>
    <dbReference type="NCBI Taxonomy" id="667725"/>
    <lineage>
        <taxon>Eukaryota</taxon>
        <taxon>Ichthyosporea</taxon>
        <taxon>Ichthyophonida</taxon>
        <taxon>Sphaeroforma</taxon>
    </lineage>
</organism>
<dbReference type="Proteomes" id="UP000054560">
    <property type="component" value="Unassembled WGS sequence"/>
</dbReference>
<sequence length="56" mass="5965">MNAPTTAEATANAIDLTADHKLPKPTFTRPARDASATSTSTLPHSSVYGKPIEKKR</sequence>
<keyword evidence="3" id="KW-1185">Reference proteome</keyword>
<name>A0A0L0EYR7_9EUKA</name>
<evidence type="ECO:0000313" key="2">
    <source>
        <dbReference type="EMBL" id="KNC69605.1"/>
    </source>
</evidence>
<evidence type="ECO:0000313" key="3">
    <source>
        <dbReference type="Proteomes" id="UP000054560"/>
    </source>
</evidence>